<proteinExistence type="predicted"/>
<dbReference type="Pfam" id="PF01182">
    <property type="entry name" value="Glucosamine_iso"/>
    <property type="match status" value="1"/>
</dbReference>
<dbReference type="PANTHER" id="PTHR11280:SF6">
    <property type="entry name" value="GLUCOSAMINE-6-PHOSPHATE ISOMERASE NAGB"/>
    <property type="match status" value="1"/>
</dbReference>
<organism evidence="3 4">
    <name type="scientific">Oceanobacillus jeddahense</name>
    <dbReference type="NCBI Taxonomy" id="1462527"/>
    <lineage>
        <taxon>Bacteria</taxon>
        <taxon>Bacillati</taxon>
        <taxon>Bacillota</taxon>
        <taxon>Bacilli</taxon>
        <taxon>Bacillales</taxon>
        <taxon>Bacillaceae</taxon>
        <taxon>Oceanobacillus</taxon>
    </lineage>
</organism>
<dbReference type="Proteomes" id="UP001059773">
    <property type="component" value="Chromosome"/>
</dbReference>
<sequence>MTEIIHQGSKDRLNYYVCEDRKKMGKVSANLAIDEIKKLLNEKDEVRIVFAAAPSQNEVLQYLTESEDIDWSKIVGFHMDEYLNLPLDSDQWFKNYLEKHVANKVEMKAFHFMNGMADPEKEMKRYTQLLLEKPIDLVCLGIGENGHIAFNDPHIADFQDPDTIKVIALDEASRVQQVNDGAFKTVSDVPTHAMTLTIPSLMSAGCLVCTVPGETKKEAVSKVFNQSIDTSCPATILRKHDNAHLILDSESFGG</sequence>
<feature type="domain" description="Glucosamine/galactosamine-6-phosphate isomerase" evidence="2">
    <location>
        <begin position="20"/>
        <end position="241"/>
    </location>
</feature>
<dbReference type="EC" id="3.1.1.31" evidence="3"/>
<dbReference type="RefSeq" id="WP_256707728.1">
    <property type="nucleotide sequence ID" value="NZ_CP101914.1"/>
</dbReference>
<dbReference type="GO" id="GO:0017057">
    <property type="term" value="F:6-phosphogluconolactonase activity"/>
    <property type="evidence" value="ECO:0007669"/>
    <property type="project" value="UniProtKB-EC"/>
</dbReference>
<dbReference type="InterPro" id="IPR037171">
    <property type="entry name" value="NagB/RpiA_transferase-like"/>
</dbReference>
<dbReference type="PANTHER" id="PTHR11280">
    <property type="entry name" value="GLUCOSAMINE-6-PHOSPHATE ISOMERASE"/>
    <property type="match status" value="1"/>
</dbReference>
<dbReference type="EMBL" id="CP101914">
    <property type="protein sequence ID" value="UUI02490.1"/>
    <property type="molecule type" value="Genomic_DNA"/>
</dbReference>
<keyword evidence="4" id="KW-1185">Reference proteome</keyword>
<dbReference type="InterPro" id="IPR006148">
    <property type="entry name" value="Glc/Gal-6P_isomerase"/>
</dbReference>
<evidence type="ECO:0000313" key="3">
    <source>
        <dbReference type="EMBL" id="UUI02490.1"/>
    </source>
</evidence>
<protein>
    <submittedName>
        <fullName evidence="3">6-phosphogluconolactonase</fullName>
        <ecNumber evidence="3">3.1.1.31</ecNumber>
    </submittedName>
</protein>
<keyword evidence="3" id="KW-0378">Hydrolase</keyword>
<dbReference type="CDD" id="cd01399">
    <property type="entry name" value="GlcN6P_deaminase"/>
    <property type="match status" value="1"/>
</dbReference>
<name>A0ABY5JQC2_9BACI</name>
<gene>
    <name evidence="3" type="ORF">NP439_21005</name>
</gene>
<evidence type="ECO:0000313" key="4">
    <source>
        <dbReference type="Proteomes" id="UP001059773"/>
    </source>
</evidence>
<evidence type="ECO:0000259" key="2">
    <source>
        <dbReference type="Pfam" id="PF01182"/>
    </source>
</evidence>
<evidence type="ECO:0000256" key="1">
    <source>
        <dbReference type="ARBA" id="ARBA00023277"/>
    </source>
</evidence>
<dbReference type="SUPFAM" id="SSF100950">
    <property type="entry name" value="NagB/RpiA/CoA transferase-like"/>
    <property type="match status" value="1"/>
</dbReference>
<dbReference type="InterPro" id="IPR004547">
    <property type="entry name" value="Glucosamine6P_isomerase"/>
</dbReference>
<reference evidence="3" key="1">
    <citation type="submission" date="2022-07" db="EMBL/GenBank/DDBJ databases">
        <title>FELIX.</title>
        <authorList>
            <person name="Wan K.H."/>
            <person name="Park S."/>
            <person name="Lawrence Q."/>
            <person name="Eichenberger J.P."/>
            <person name="Booth B.W."/>
            <person name="Piaggio A.J."/>
            <person name="Chandler J.C."/>
            <person name="Franklin A.B."/>
            <person name="Celniker S.E."/>
        </authorList>
    </citation>
    <scope>NUCLEOTIDE SEQUENCE</scope>
    <source>
        <strain evidence="3">QA-1986 374</strain>
    </source>
</reference>
<accession>A0ABY5JQC2</accession>
<dbReference type="Gene3D" id="3.40.50.1360">
    <property type="match status" value="1"/>
</dbReference>
<keyword evidence="1" id="KW-0119">Carbohydrate metabolism</keyword>